<feature type="region of interest" description="Disordered" evidence="1">
    <location>
        <begin position="172"/>
        <end position="191"/>
    </location>
</feature>
<dbReference type="AlphaFoldDB" id="A0AA97KKT2"/>
<feature type="region of interest" description="Disordered" evidence="1">
    <location>
        <begin position="1"/>
        <end position="45"/>
    </location>
</feature>
<dbReference type="RefSeq" id="XP_054857832.1">
    <property type="nucleotide sequence ID" value="XM_055001857.1"/>
</dbReference>
<evidence type="ECO:0000313" key="3">
    <source>
        <dbReference type="RefSeq" id="XP_054857832.1"/>
    </source>
</evidence>
<dbReference type="GO" id="GO:0051445">
    <property type="term" value="P:regulation of meiotic cell cycle"/>
    <property type="evidence" value="ECO:0007669"/>
    <property type="project" value="TreeGrafter"/>
</dbReference>
<sequence length="335" mass="37487">MKRNFTDSSTRTTAGCLPVPLFNQKKRARQPLTSNPVKNEPCTSNTADTLDFSTMLADFGWEATNPEPTQLQKTTGIELEKNNASPDVWRRNGSVASGGRTENRKIPKMEYGSSCLTETGSWQRKLPGPPKPPQNIDMGVTGQSYSSTAQQPGVANNTPRGLVGQSTSYKFRHNPPHQHNVNEKKTDHTQGDKMIQKVPPSQFRLKEKDNSLRILSAVIESMKHWSQYTNKVPLLFEVLGVLDSAVTPGLYGAKTFLLRDGKESVSCVFYEIDRELPRLIRGRVHRCVGNYDASRKLFKCVSVRPANVPEQQTFQDFVRIADVEMGKYVKASNEV</sequence>
<dbReference type="InterPro" id="IPR033536">
    <property type="entry name" value="Spata22"/>
</dbReference>
<dbReference type="PANTHER" id="PTHR35258:SF1">
    <property type="entry name" value="SPERMATOGENESIS-ASSOCIATED PROTEIN 22"/>
    <property type="match status" value="1"/>
</dbReference>
<name>A0AA97KKT2_EUBMA</name>
<feature type="compositionally biased region" description="Polar residues" evidence="1">
    <location>
        <begin position="31"/>
        <end position="45"/>
    </location>
</feature>
<dbReference type="GeneID" id="129344940"/>
<evidence type="ECO:0000313" key="2">
    <source>
        <dbReference type="Proteomes" id="UP001190640"/>
    </source>
</evidence>
<gene>
    <name evidence="3" type="primary">SPATA22</name>
</gene>
<reference evidence="3" key="1">
    <citation type="submission" date="2025-08" db="UniProtKB">
        <authorList>
            <consortium name="RefSeq"/>
        </authorList>
    </citation>
    <scope>IDENTIFICATION</scope>
    <source>
        <tissue evidence="3">Blood</tissue>
    </source>
</reference>
<proteinExistence type="predicted"/>
<keyword evidence="2" id="KW-1185">Reference proteome</keyword>
<feature type="compositionally biased region" description="Polar residues" evidence="1">
    <location>
        <begin position="1"/>
        <end position="13"/>
    </location>
</feature>
<dbReference type="Proteomes" id="UP001190640">
    <property type="component" value="Chromosome 17"/>
</dbReference>
<organism evidence="2 3">
    <name type="scientific">Eublepharis macularius</name>
    <name type="common">Leopard gecko</name>
    <name type="synonym">Cyrtodactylus macularius</name>
    <dbReference type="NCBI Taxonomy" id="481883"/>
    <lineage>
        <taxon>Eukaryota</taxon>
        <taxon>Metazoa</taxon>
        <taxon>Chordata</taxon>
        <taxon>Craniata</taxon>
        <taxon>Vertebrata</taxon>
        <taxon>Euteleostomi</taxon>
        <taxon>Lepidosauria</taxon>
        <taxon>Squamata</taxon>
        <taxon>Bifurcata</taxon>
        <taxon>Gekkota</taxon>
        <taxon>Eublepharidae</taxon>
        <taxon>Eublepharinae</taxon>
        <taxon>Eublepharis</taxon>
    </lineage>
</organism>
<dbReference type="GO" id="GO:0007129">
    <property type="term" value="P:homologous chromosome pairing at meiosis"/>
    <property type="evidence" value="ECO:0007669"/>
    <property type="project" value="InterPro"/>
</dbReference>
<dbReference type="GO" id="GO:0007276">
    <property type="term" value="P:gamete generation"/>
    <property type="evidence" value="ECO:0007669"/>
    <property type="project" value="InterPro"/>
</dbReference>
<dbReference type="PANTHER" id="PTHR35258">
    <property type="entry name" value="SPERMATOGENESIS-ASSOCIATED PROTEIN 22"/>
    <property type="match status" value="1"/>
</dbReference>
<evidence type="ECO:0000256" key="1">
    <source>
        <dbReference type="SAM" id="MobiDB-lite"/>
    </source>
</evidence>
<dbReference type="KEGG" id="emc:129344940"/>
<protein>
    <submittedName>
        <fullName evidence="3">Spermatogenesis-associated protein 22</fullName>
    </submittedName>
</protein>
<dbReference type="GO" id="GO:0000711">
    <property type="term" value="P:meiotic DNA repair synthesis"/>
    <property type="evidence" value="ECO:0007669"/>
    <property type="project" value="InterPro"/>
</dbReference>
<accession>A0AA97KKT2</accession>
<dbReference type="CTD" id="84690"/>
<feature type="compositionally biased region" description="Basic and acidic residues" evidence="1">
    <location>
        <begin position="180"/>
        <end position="191"/>
    </location>
</feature>